<dbReference type="AlphaFoldDB" id="M7C501"/>
<dbReference type="Proteomes" id="UP000031443">
    <property type="component" value="Unassembled WGS sequence"/>
</dbReference>
<dbReference type="EMBL" id="KB528245">
    <property type="protein sequence ID" value="EMP35577.1"/>
    <property type="molecule type" value="Genomic_DNA"/>
</dbReference>
<reference evidence="3" key="1">
    <citation type="journal article" date="2013" name="Nat. Genet.">
        <title>The draft genomes of soft-shell turtle and green sea turtle yield insights into the development and evolution of the turtle-specific body plan.</title>
        <authorList>
            <person name="Wang Z."/>
            <person name="Pascual-Anaya J."/>
            <person name="Zadissa A."/>
            <person name="Li W."/>
            <person name="Niimura Y."/>
            <person name="Huang Z."/>
            <person name="Li C."/>
            <person name="White S."/>
            <person name="Xiong Z."/>
            <person name="Fang D."/>
            <person name="Wang B."/>
            <person name="Ming Y."/>
            <person name="Chen Y."/>
            <person name="Zheng Y."/>
            <person name="Kuraku S."/>
            <person name="Pignatelli M."/>
            <person name="Herrero J."/>
            <person name="Beal K."/>
            <person name="Nozawa M."/>
            <person name="Li Q."/>
            <person name="Wang J."/>
            <person name="Zhang H."/>
            <person name="Yu L."/>
            <person name="Shigenobu S."/>
            <person name="Wang J."/>
            <person name="Liu J."/>
            <person name="Flicek P."/>
            <person name="Searle S."/>
            <person name="Wang J."/>
            <person name="Kuratani S."/>
            <person name="Yin Y."/>
            <person name="Aken B."/>
            <person name="Zhang G."/>
            <person name="Irie N."/>
        </authorList>
    </citation>
    <scope>NUCLEOTIDE SEQUENCE [LARGE SCALE GENOMIC DNA]</scope>
</reference>
<evidence type="ECO:0000313" key="2">
    <source>
        <dbReference type="EMBL" id="EMP35577.1"/>
    </source>
</evidence>
<name>M7C501_CHEMY</name>
<sequence>MAVSRLLLLPRRLRFRLSQAGVPELTGSTFGDQFIASRRDMINRSPIDRSLPAYLVGSEDLPLENVRLEKGFEGGQNKWPCRSIRSSLRRRSKKHKEIFNGNGQSDCQNWHC</sequence>
<accession>M7C501</accession>
<feature type="compositionally biased region" description="Polar residues" evidence="1">
    <location>
        <begin position="101"/>
        <end position="112"/>
    </location>
</feature>
<evidence type="ECO:0000256" key="1">
    <source>
        <dbReference type="SAM" id="MobiDB-lite"/>
    </source>
</evidence>
<organism evidence="2 3">
    <name type="scientific">Chelonia mydas</name>
    <name type="common">Green sea-turtle</name>
    <name type="synonym">Chelonia agassizi</name>
    <dbReference type="NCBI Taxonomy" id="8469"/>
    <lineage>
        <taxon>Eukaryota</taxon>
        <taxon>Metazoa</taxon>
        <taxon>Chordata</taxon>
        <taxon>Craniata</taxon>
        <taxon>Vertebrata</taxon>
        <taxon>Euteleostomi</taxon>
        <taxon>Archelosauria</taxon>
        <taxon>Testudinata</taxon>
        <taxon>Testudines</taxon>
        <taxon>Cryptodira</taxon>
        <taxon>Durocryptodira</taxon>
        <taxon>Americhelydia</taxon>
        <taxon>Chelonioidea</taxon>
        <taxon>Cheloniidae</taxon>
        <taxon>Chelonia</taxon>
    </lineage>
</organism>
<evidence type="ECO:0000313" key="3">
    <source>
        <dbReference type="Proteomes" id="UP000031443"/>
    </source>
</evidence>
<protein>
    <submittedName>
        <fullName evidence="2">Uncharacterized protein</fullName>
    </submittedName>
</protein>
<keyword evidence="3" id="KW-1185">Reference proteome</keyword>
<gene>
    <name evidence="2" type="ORF">UY3_07195</name>
</gene>
<proteinExistence type="predicted"/>
<feature type="region of interest" description="Disordered" evidence="1">
    <location>
        <begin position="89"/>
        <end position="112"/>
    </location>
</feature>